<proteinExistence type="predicted"/>
<keyword evidence="3" id="KW-1185">Reference proteome</keyword>
<dbReference type="PANTHER" id="PTHR37487">
    <property type="entry name" value="CHROMOSOME 1, WHOLE GENOME SHOTGUN SEQUENCE"/>
    <property type="match status" value="1"/>
</dbReference>
<evidence type="ECO:0000313" key="2">
    <source>
        <dbReference type="EMBL" id="WWC90001.1"/>
    </source>
</evidence>
<keyword evidence="1" id="KW-0732">Signal</keyword>
<reference evidence="2 3" key="1">
    <citation type="submission" date="2024-01" db="EMBL/GenBank/DDBJ databases">
        <title>Comparative genomics of Cryptococcus and Kwoniella reveals pathogenesis evolution and contrasting modes of karyotype evolution via chromosome fusion or intercentromeric recombination.</title>
        <authorList>
            <person name="Coelho M.A."/>
            <person name="David-Palma M."/>
            <person name="Shea T."/>
            <person name="Bowers K."/>
            <person name="McGinley-Smith S."/>
            <person name="Mohammad A.W."/>
            <person name="Gnirke A."/>
            <person name="Yurkov A.M."/>
            <person name="Nowrousian M."/>
            <person name="Sun S."/>
            <person name="Cuomo C.A."/>
            <person name="Heitman J."/>
        </authorList>
    </citation>
    <scope>NUCLEOTIDE SEQUENCE [LARGE SCALE GENOMIC DNA]</scope>
    <source>
        <strain evidence="2 3">CBS 6074</strain>
    </source>
</reference>
<dbReference type="GeneID" id="91095601"/>
<dbReference type="RefSeq" id="XP_066076764.1">
    <property type="nucleotide sequence ID" value="XM_066220667.1"/>
</dbReference>
<feature type="signal peptide" evidence="1">
    <location>
        <begin position="1"/>
        <end position="19"/>
    </location>
</feature>
<organism evidence="2 3">
    <name type="scientific">Kwoniella dendrophila CBS 6074</name>
    <dbReference type="NCBI Taxonomy" id="1295534"/>
    <lineage>
        <taxon>Eukaryota</taxon>
        <taxon>Fungi</taxon>
        <taxon>Dikarya</taxon>
        <taxon>Basidiomycota</taxon>
        <taxon>Agaricomycotina</taxon>
        <taxon>Tremellomycetes</taxon>
        <taxon>Tremellales</taxon>
        <taxon>Cryptococcaceae</taxon>
        <taxon>Kwoniella</taxon>
    </lineage>
</organism>
<dbReference type="Proteomes" id="UP001355207">
    <property type="component" value="Chromosome 6"/>
</dbReference>
<dbReference type="PANTHER" id="PTHR37487:SF2">
    <property type="entry name" value="EXPRESSED PROTEIN"/>
    <property type="match status" value="1"/>
</dbReference>
<sequence length="197" mass="18604">MMFPTKLAALSTVVAVANALTINTPASLIECQPASITFSDGTAPYYLAILPGGQPSAAALENLPNAQSSPVTWTVDIAAGTNITIKLTDSTGTTQYSSAVVVQSGSSTSCLGTNSGSSASASSGASASAGSSASASAASGSAAAASGSAKASGSASGSSSAASASASAKSSAYLTRENAGPAAIVMGFVAAAMGIFA</sequence>
<dbReference type="EMBL" id="CP144103">
    <property type="protein sequence ID" value="WWC90001.1"/>
    <property type="molecule type" value="Genomic_DNA"/>
</dbReference>
<accession>A0AAX4JX73</accession>
<gene>
    <name evidence="2" type="ORF">L201_004931</name>
</gene>
<feature type="chain" id="PRO_5043478180" evidence="1">
    <location>
        <begin position="20"/>
        <end position="197"/>
    </location>
</feature>
<protein>
    <submittedName>
        <fullName evidence="2">Uncharacterized protein</fullName>
    </submittedName>
</protein>
<evidence type="ECO:0000313" key="3">
    <source>
        <dbReference type="Proteomes" id="UP001355207"/>
    </source>
</evidence>
<dbReference type="AlphaFoldDB" id="A0AAX4JX73"/>
<name>A0AAX4JX73_9TREE</name>
<evidence type="ECO:0000256" key="1">
    <source>
        <dbReference type="SAM" id="SignalP"/>
    </source>
</evidence>